<evidence type="ECO:0000313" key="1">
    <source>
        <dbReference type="EMBL" id="KAI5679079.1"/>
    </source>
</evidence>
<proteinExistence type="predicted"/>
<organism evidence="1 2">
    <name type="scientific">Catharanthus roseus</name>
    <name type="common">Madagascar periwinkle</name>
    <name type="synonym">Vinca rosea</name>
    <dbReference type="NCBI Taxonomy" id="4058"/>
    <lineage>
        <taxon>Eukaryota</taxon>
        <taxon>Viridiplantae</taxon>
        <taxon>Streptophyta</taxon>
        <taxon>Embryophyta</taxon>
        <taxon>Tracheophyta</taxon>
        <taxon>Spermatophyta</taxon>
        <taxon>Magnoliopsida</taxon>
        <taxon>eudicotyledons</taxon>
        <taxon>Gunneridae</taxon>
        <taxon>Pentapetalae</taxon>
        <taxon>asterids</taxon>
        <taxon>lamiids</taxon>
        <taxon>Gentianales</taxon>
        <taxon>Apocynaceae</taxon>
        <taxon>Rauvolfioideae</taxon>
        <taxon>Vinceae</taxon>
        <taxon>Catharanthinae</taxon>
        <taxon>Catharanthus</taxon>
    </lineage>
</organism>
<keyword evidence="2" id="KW-1185">Reference proteome</keyword>
<accession>A0ACC0C2N0</accession>
<protein>
    <submittedName>
        <fullName evidence="1">Uncharacterized protein</fullName>
    </submittedName>
</protein>
<dbReference type="Proteomes" id="UP001060085">
    <property type="component" value="Linkage Group LG02"/>
</dbReference>
<name>A0ACC0C2N0_CATRO</name>
<sequence length="889" mass="100604">MSTVAIEPFLRYSVKRSPKFCVNSKRATRFSLNFSKKSVSLGDRLCFCKNGSPRPLTIRASSSTDTAVVENDVLFSEKFSLKRPERMEGKISIRLENNGKDQEIWQLYVGCNLPGKWVLHWGVNYVGDMGSEWDQPPPEMTPPGSIPIKDYAIESPLERSPTILEGETFYVIKLDINMNTSIAAINFVLKDEETGSWYQHRGRDFKVPLIDYLHYDGNFVGARKGLGIWSGALGQLSNILLKSEEIEVNQEESSSSLKESSQGKRRLEGFYEEHSILKETLVDNSVTVSVIKCPDTAKNLLNMETDLPGEVILHWGVCRNESRNWELPDGPYPLRSTVFKNKALRTLLQRREGENVSSGSFALGEGLTGFIFVLKLNESTWLNCMGNDFYVPLPSSRVLDTQYPHSQIDNGSEATSAYTDEIINEIRNLVSDISSEKSRKTKSKEAQESILHEIEKLAAEAYSIFRSSVPMFVENEVSETEVLKPPATISSGTGTGFEVLCQGFNWESHKSGRWYMELQEQAAKLSSLGFTVIWLPPPTDSVSPEGYMPRDLYNLNSRYGSFEELKTVVKRFHEVGVKVLGDVVLNHRCAQYKNHNGIWNIFGGRLNWDDRAVVADDPHFQGRGNKSSGDNFHAAPNIDHSQEFVRNDIKEWLRWLRSEIGYDGWRLDFVRGFWGGYVKDYLDATEPYFAVGEYWDSLSYTYGEMDHNQDAHRQRIIDWINATNGSAGAFDVTTKGILHSALGGCEYWRLSDEKGKPPGVVGWWPSRAVTFIENHDTGSTQGHWRFPGGKEMQGYAYILTHPGTPSVFYDHIFSNYQSEISALISVRNRNKIHCRSIVKITKAERDVYAAIVDDKVAMKIGPGYYEPESGPQKWSLAIEGKDYKVWESS</sequence>
<reference evidence="2" key="1">
    <citation type="journal article" date="2023" name="Nat. Plants">
        <title>Single-cell RNA sequencing provides a high-resolution roadmap for understanding the multicellular compartmentation of specialized metabolism.</title>
        <authorList>
            <person name="Sun S."/>
            <person name="Shen X."/>
            <person name="Li Y."/>
            <person name="Li Y."/>
            <person name="Wang S."/>
            <person name="Li R."/>
            <person name="Zhang H."/>
            <person name="Shen G."/>
            <person name="Guo B."/>
            <person name="Wei J."/>
            <person name="Xu J."/>
            <person name="St-Pierre B."/>
            <person name="Chen S."/>
            <person name="Sun C."/>
        </authorList>
    </citation>
    <scope>NUCLEOTIDE SEQUENCE [LARGE SCALE GENOMIC DNA]</scope>
</reference>
<dbReference type="EMBL" id="CM044702">
    <property type="protein sequence ID" value="KAI5679079.1"/>
    <property type="molecule type" value="Genomic_DNA"/>
</dbReference>
<comment type="caution">
    <text evidence="1">The sequence shown here is derived from an EMBL/GenBank/DDBJ whole genome shotgun (WGS) entry which is preliminary data.</text>
</comment>
<gene>
    <name evidence="1" type="ORF">M9H77_10029</name>
</gene>
<evidence type="ECO:0000313" key="2">
    <source>
        <dbReference type="Proteomes" id="UP001060085"/>
    </source>
</evidence>